<dbReference type="RefSeq" id="XP_018077873.1">
    <property type="nucleotide sequence ID" value="XM_018221352.1"/>
</dbReference>
<dbReference type="SUPFAM" id="SSF48264">
    <property type="entry name" value="Cytochrome P450"/>
    <property type="match status" value="1"/>
</dbReference>
<dbReference type="EMBL" id="KQ947405">
    <property type="protein sequence ID" value="KUJ23518.1"/>
    <property type="molecule type" value="Genomic_DNA"/>
</dbReference>
<dbReference type="InterPro" id="IPR036396">
    <property type="entry name" value="Cyt_P450_sf"/>
</dbReference>
<dbReference type="GO" id="GO:0005506">
    <property type="term" value="F:iron ion binding"/>
    <property type="evidence" value="ECO:0007669"/>
    <property type="project" value="InterPro"/>
</dbReference>
<dbReference type="PRINTS" id="PR00465">
    <property type="entry name" value="EP450IV"/>
</dbReference>
<dbReference type="InterPro" id="IPR050529">
    <property type="entry name" value="CYP450_sterol_14alpha_dmase"/>
</dbReference>
<feature type="transmembrane region" description="Helical" evidence="7">
    <location>
        <begin position="88"/>
        <end position="110"/>
    </location>
</feature>
<dbReference type="GeneID" id="28831078"/>
<evidence type="ECO:0000256" key="1">
    <source>
        <dbReference type="ARBA" id="ARBA00001971"/>
    </source>
</evidence>
<dbReference type="Proteomes" id="UP000070700">
    <property type="component" value="Unassembled WGS sequence"/>
</dbReference>
<evidence type="ECO:0000313" key="9">
    <source>
        <dbReference type="Proteomes" id="UP000070700"/>
    </source>
</evidence>
<keyword evidence="4 6" id="KW-0479">Metal-binding</keyword>
<dbReference type="PANTHER" id="PTHR24304">
    <property type="entry name" value="CYTOCHROME P450 FAMILY 7"/>
    <property type="match status" value="1"/>
</dbReference>
<comment type="similarity">
    <text evidence="2">Belongs to the cytochrome P450 family.</text>
</comment>
<dbReference type="GO" id="GO:0016705">
    <property type="term" value="F:oxidoreductase activity, acting on paired donors, with incorporation or reduction of molecular oxygen"/>
    <property type="evidence" value="ECO:0007669"/>
    <property type="project" value="InterPro"/>
</dbReference>
<dbReference type="Gene3D" id="1.10.630.10">
    <property type="entry name" value="Cytochrome P450"/>
    <property type="match status" value="1"/>
</dbReference>
<dbReference type="GO" id="GO:0020037">
    <property type="term" value="F:heme binding"/>
    <property type="evidence" value="ECO:0007669"/>
    <property type="project" value="InterPro"/>
</dbReference>
<sequence length="520" mass="58791">MCCFNLFDPLDGLQGVTIGLFASKVLFCCLLLWSGWFIWSFKITPWFRPFDAPPYPYFVPSHSYIYFRDSHGLISKARRYFSSTRKPFAIVLAGMLHYVVTSPGSAHLVYSKPLVFNFDYFLGKALSGFGVDPARLDAFWQKRSPSQGNPKGKCLVHVTEDIYKHALLSGPHLSGLLNNHKVALKYCLSFKQLAGRWGLATATQTEPISLYTLCTATMVESMHNCLFDPIIKSIEPGMTTGMMEFTDDMWKLMDPTSFVDSTQQKKTLKRYHDALKEYQRLPQRLRSKESPLLGNLIKQYREFSINEDDSAAVLVMVYWVAVSNVAKLPYWMLVHILFDGTLCADIQRQILPAMHGGEVDSSYLLHQCPLLKSVYLETLWLTKMDHVYRRLEEDIQVDGITLRKGGTVILSVTELHRDEEVFGCDAADFAPTRFQDDPKLASSKSFRPIGSGSTYCPGREFAFQQALLFVALMLHAFDMQVVGATKPQVDQLLLTVGLSRPLPGTDVKVSLQPRNLSCTH</sequence>
<keyword evidence="7" id="KW-0812">Transmembrane</keyword>
<gene>
    <name evidence="8" type="ORF">LY89DRAFT_755458</name>
</gene>
<evidence type="ECO:0000256" key="2">
    <source>
        <dbReference type="ARBA" id="ARBA00010617"/>
    </source>
</evidence>
<proteinExistence type="inferred from homology"/>
<reference evidence="8 9" key="1">
    <citation type="submission" date="2015-10" db="EMBL/GenBank/DDBJ databases">
        <title>Full genome of DAOMC 229536 Phialocephala scopiformis, a fungal endophyte of spruce producing the potent anti-insectan compound rugulosin.</title>
        <authorList>
            <consortium name="DOE Joint Genome Institute"/>
            <person name="Walker A.K."/>
            <person name="Frasz S.L."/>
            <person name="Seifert K.A."/>
            <person name="Miller J.D."/>
            <person name="Mondo S.J."/>
            <person name="Labutti K."/>
            <person name="Lipzen A."/>
            <person name="Dockter R."/>
            <person name="Kennedy M."/>
            <person name="Grigoriev I.V."/>
            <person name="Spatafora J.W."/>
        </authorList>
    </citation>
    <scope>NUCLEOTIDE SEQUENCE [LARGE SCALE GENOMIC DNA]</scope>
    <source>
        <strain evidence="8 9">CBS 120377</strain>
    </source>
</reference>
<protein>
    <submittedName>
        <fullName evidence="8">Putative cytochrome p450</fullName>
    </submittedName>
</protein>
<evidence type="ECO:0000256" key="7">
    <source>
        <dbReference type="SAM" id="Phobius"/>
    </source>
</evidence>
<dbReference type="InterPro" id="IPR001128">
    <property type="entry name" value="Cyt_P450"/>
</dbReference>
<dbReference type="Pfam" id="PF00067">
    <property type="entry name" value="p450"/>
    <property type="match status" value="1"/>
</dbReference>
<keyword evidence="7" id="KW-1133">Transmembrane helix</keyword>
<keyword evidence="7" id="KW-0472">Membrane</keyword>
<evidence type="ECO:0000256" key="3">
    <source>
        <dbReference type="ARBA" id="ARBA00022617"/>
    </source>
</evidence>
<dbReference type="KEGG" id="psco:LY89DRAFT_755458"/>
<keyword evidence="3 6" id="KW-0349">Heme</keyword>
<feature type="transmembrane region" description="Helical" evidence="7">
    <location>
        <begin position="16"/>
        <end position="39"/>
    </location>
</feature>
<dbReference type="GO" id="GO:0008395">
    <property type="term" value="F:steroid hydroxylase activity"/>
    <property type="evidence" value="ECO:0007669"/>
    <property type="project" value="TreeGrafter"/>
</dbReference>
<organism evidence="8 9">
    <name type="scientific">Mollisia scopiformis</name>
    <name type="common">Conifer needle endophyte fungus</name>
    <name type="synonym">Phialocephala scopiformis</name>
    <dbReference type="NCBI Taxonomy" id="149040"/>
    <lineage>
        <taxon>Eukaryota</taxon>
        <taxon>Fungi</taxon>
        <taxon>Dikarya</taxon>
        <taxon>Ascomycota</taxon>
        <taxon>Pezizomycotina</taxon>
        <taxon>Leotiomycetes</taxon>
        <taxon>Helotiales</taxon>
        <taxon>Mollisiaceae</taxon>
        <taxon>Mollisia</taxon>
    </lineage>
</organism>
<dbReference type="PANTHER" id="PTHR24304:SF2">
    <property type="entry name" value="24-HYDROXYCHOLESTEROL 7-ALPHA-HYDROXYLASE"/>
    <property type="match status" value="1"/>
</dbReference>
<keyword evidence="9" id="KW-1185">Reference proteome</keyword>
<evidence type="ECO:0000256" key="4">
    <source>
        <dbReference type="ARBA" id="ARBA00022723"/>
    </source>
</evidence>
<dbReference type="AlphaFoldDB" id="A0A194XTI2"/>
<comment type="cofactor">
    <cofactor evidence="1 6">
        <name>heme</name>
        <dbReference type="ChEBI" id="CHEBI:30413"/>
    </cofactor>
</comment>
<feature type="binding site" description="axial binding residue" evidence="6">
    <location>
        <position position="456"/>
    </location>
    <ligand>
        <name>heme</name>
        <dbReference type="ChEBI" id="CHEBI:30413"/>
    </ligand>
    <ligandPart>
        <name>Fe</name>
        <dbReference type="ChEBI" id="CHEBI:18248"/>
    </ligandPart>
</feature>
<name>A0A194XTI2_MOLSC</name>
<accession>A0A194XTI2</accession>
<evidence type="ECO:0000313" key="8">
    <source>
        <dbReference type="EMBL" id="KUJ23518.1"/>
    </source>
</evidence>
<dbReference type="InterPro" id="IPR002403">
    <property type="entry name" value="Cyt_P450_E_grp-IV"/>
</dbReference>
<evidence type="ECO:0000256" key="5">
    <source>
        <dbReference type="ARBA" id="ARBA00023004"/>
    </source>
</evidence>
<evidence type="ECO:0000256" key="6">
    <source>
        <dbReference type="PIRSR" id="PIRSR602403-1"/>
    </source>
</evidence>
<keyword evidence="5 6" id="KW-0408">Iron</keyword>
<dbReference type="OrthoDB" id="1470350at2759"/>
<dbReference type="InParanoid" id="A0A194XTI2"/>